<keyword evidence="2" id="KW-1185">Reference proteome</keyword>
<accession>A0A7W9PTJ5</accession>
<proteinExistence type="predicted"/>
<organism evidence="1 2">
    <name type="scientific">Streptomyces echinatus</name>
    <dbReference type="NCBI Taxonomy" id="67293"/>
    <lineage>
        <taxon>Bacteria</taxon>
        <taxon>Bacillati</taxon>
        <taxon>Actinomycetota</taxon>
        <taxon>Actinomycetes</taxon>
        <taxon>Kitasatosporales</taxon>
        <taxon>Streptomycetaceae</taxon>
        <taxon>Streptomyces</taxon>
    </lineage>
</organism>
<comment type="caution">
    <text evidence="1">The sequence shown here is derived from an EMBL/GenBank/DDBJ whole genome shotgun (WGS) entry which is preliminary data.</text>
</comment>
<name>A0A7W9PTJ5_9ACTN</name>
<dbReference type="Proteomes" id="UP000585836">
    <property type="component" value="Unassembled WGS sequence"/>
</dbReference>
<sequence length="132" mass="15238">MSTRSSEARQALSRFGDLTWFKLPKEYNDILGRHQVTYLGWRYQVPREDVAQTIENAVRESPTQLEWALDRTRRNWILLPSCILHEARGLANPAFANVIHSIGTLDQEFCLKTVSDLKLIIRHLQQIPAPAE</sequence>
<dbReference type="AlphaFoldDB" id="A0A7W9PTJ5"/>
<reference evidence="1 2" key="1">
    <citation type="submission" date="2020-08" db="EMBL/GenBank/DDBJ databases">
        <title>Genomic Encyclopedia of Type Strains, Phase III (KMG-III): the genomes of soil and plant-associated and newly described type strains.</title>
        <authorList>
            <person name="Whitman W."/>
        </authorList>
    </citation>
    <scope>NUCLEOTIDE SEQUENCE [LARGE SCALE GENOMIC DNA]</scope>
    <source>
        <strain evidence="1 2">CECT 3313</strain>
    </source>
</reference>
<protein>
    <submittedName>
        <fullName evidence="1">Uncharacterized protein</fullName>
    </submittedName>
</protein>
<dbReference type="EMBL" id="JACHJK010000004">
    <property type="protein sequence ID" value="MBB5927611.1"/>
    <property type="molecule type" value="Genomic_DNA"/>
</dbReference>
<evidence type="ECO:0000313" key="2">
    <source>
        <dbReference type="Proteomes" id="UP000585836"/>
    </source>
</evidence>
<evidence type="ECO:0000313" key="1">
    <source>
        <dbReference type="EMBL" id="MBB5927611.1"/>
    </source>
</evidence>
<gene>
    <name evidence="1" type="ORF">FHS34_003069</name>
</gene>